<feature type="chain" id="PRO_5007572714" evidence="2">
    <location>
        <begin position="20"/>
        <end position="740"/>
    </location>
</feature>
<dbReference type="PANTHER" id="PTHR37423:SF2">
    <property type="entry name" value="MEMBRANE-BOUND LYTIC MUREIN TRANSGLYCOSYLASE C"/>
    <property type="match status" value="1"/>
</dbReference>
<evidence type="ECO:0000256" key="1">
    <source>
        <dbReference type="ARBA" id="ARBA00007734"/>
    </source>
</evidence>
<comment type="similarity">
    <text evidence="1">Belongs to the transglycosylase Slt family.</text>
</comment>
<dbReference type="InterPro" id="IPR011990">
    <property type="entry name" value="TPR-like_helical_dom_sf"/>
</dbReference>
<dbReference type="SUPFAM" id="SSF48452">
    <property type="entry name" value="TPR-like"/>
    <property type="match status" value="1"/>
</dbReference>
<feature type="domain" description="Transglycosylase SLT" evidence="3">
    <location>
        <begin position="566"/>
        <end position="674"/>
    </location>
</feature>
<reference evidence="4 5" key="1">
    <citation type="submission" date="2016-03" db="EMBL/GenBank/DDBJ databases">
        <authorList>
            <person name="Ploux O."/>
        </authorList>
    </citation>
    <scope>NUCLEOTIDE SEQUENCE [LARGE SCALE GENOMIC DNA]</scope>
    <source>
        <strain evidence="4 5">R0</strain>
    </source>
</reference>
<comment type="caution">
    <text evidence="4">The sequence shown here is derived from an EMBL/GenBank/DDBJ whole genome shotgun (WGS) entry which is preliminary data.</text>
</comment>
<proteinExistence type="inferred from homology"/>
<dbReference type="PANTHER" id="PTHR37423">
    <property type="entry name" value="SOLUBLE LYTIC MUREIN TRANSGLYCOSYLASE-RELATED"/>
    <property type="match status" value="1"/>
</dbReference>
<evidence type="ECO:0000256" key="2">
    <source>
        <dbReference type="SAM" id="SignalP"/>
    </source>
</evidence>
<protein>
    <submittedName>
        <fullName evidence="4">Lytic murein transglycosylase</fullName>
    </submittedName>
</protein>
<accession>A0A150WFE1</accession>
<sequence length="740" mass="83805">MKKTSVLMLALAASVPVGAQVSKISVLKDLPAKPVVDLYSLKSEKKTKLSPLSQLKDYEIRLKWSECSKLAPKVFATSKDLQGWVALAWLHCAEQENKKGSSTLSIQAALNAIDGHEKLFAEGPWSSDLAQSYSSLRLKILEAQVAKKDLKAVTALEKILADRYQLSKDQKALVYQLLGDLALLKVNYPEAQFLFEQAQEYKDSAYLQEKLDFLKKARGETATVLPIPAPLETGEEIRIEERIRQSMKQNEVTSAIQDAVIILNQYPGSRSARRLKDRPLEIYLQISDANAKSKALNLMEEADGSRILEWAQNLHRRADYAAALKLSEEASEKLSGSAQATSALWMAGRSAHFLGQYGEALKYFNKLIVGHNGSDEAAEALFRSSLIYYRQKDYSSSSALLERLLLQNRDRYDLNGRYWLVRALQQTNPERAKIEAADLINRYPFSYYGLRLRAEAQDMKLTWPEVKEKNISLQSDIYLVGEQKKSWQRFKELSAAGWLTEAQKELSGLPPIKDATLKMTMAQKFADRGQFMPAIRFVNEAMEADPHLRQEQFLKIGYPMIFKDLYNAESERYGVSSVVLRSLTRQESGFNLRAVSTSNALGLMQMIPPTAQEVSKKLGLKIELPDDMFRPEVNIPMGSFYVSQMLDQFKDNIPFALAAYNAGPTRVKIWIELRPEVSALLTKQSSEIADELWFDELPWTETSFYVKAILRNILLYRLVDEGPLTLKPVLWADLRNKKAK</sequence>
<dbReference type="CDD" id="cd13401">
    <property type="entry name" value="Slt70-like"/>
    <property type="match status" value="1"/>
</dbReference>
<dbReference type="Gene3D" id="1.10.530.10">
    <property type="match status" value="1"/>
</dbReference>
<dbReference type="InterPro" id="IPR023346">
    <property type="entry name" value="Lysozyme-like_dom_sf"/>
</dbReference>
<dbReference type="Gene3D" id="1.25.40.10">
    <property type="entry name" value="Tetratricopeptide repeat domain"/>
    <property type="match status" value="1"/>
</dbReference>
<gene>
    <name evidence="4" type="ORF">AZI86_17940</name>
</gene>
<dbReference type="InterPro" id="IPR008258">
    <property type="entry name" value="Transglycosylase_SLT_dom_1"/>
</dbReference>
<organism evidence="4 5">
    <name type="scientific">Bdellovibrio bacteriovorus</name>
    <dbReference type="NCBI Taxonomy" id="959"/>
    <lineage>
        <taxon>Bacteria</taxon>
        <taxon>Pseudomonadati</taxon>
        <taxon>Bdellovibrionota</taxon>
        <taxon>Bdellovibrionia</taxon>
        <taxon>Bdellovibrionales</taxon>
        <taxon>Pseudobdellovibrionaceae</taxon>
        <taxon>Bdellovibrio</taxon>
    </lineage>
</organism>
<dbReference type="Proteomes" id="UP000075320">
    <property type="component" value="Unassembled WGS sequence"/>
</dbReference>
<keyword evidence="5" id="KW-1185">Reference proteome</keyword>
<name>A0A150WFE1_BDEBC</name>
<evidence type="ECO:0000259" key="3">
    <source>
        <dbReference type="Pfam" id="PF01464"/>
    </source>
</evidence>
<feature type="signal peptide" evidence="2">
    <location>
        <begin position="1"/>
        <end position="19"/>
    </location>
</feature>
<keyword evidence="2" id="KW-0732">Signal</keyword>
<evidence type="ECO:0000313" key="4">
    <source>
        <dbReference type="EMBL" id="KYG61585.1"/>
    </source>
</evidence>
<dbReference type="EMBL" id="LUKE01000006">
    <property type="protein sequence ID" value="KYG61585.1"/>
    <property type="molecule type" value="Genomic_DNA"/>
</dbReference>
<dbReference type="AlphaFoldDB" id="A0A150WFE1"/>
<dbReference type="Pfam" id="PF01464">
    <property type="entry name" value="SLT"/>
    <property type="match status" value="1"/>
</dbReference>
<dbReference type="SUPFAM" id="SSF53955">
    <property type="entry name" value="Lysozyme-like"/>
    <property type="match status" value="1"/>
</dbReference>
<evidence type="ECO:0000313" key="5">
    <source>
        <dbReference type="Proteomes" id="UP000075320"/>
    </source>
</evidence>